<proteinExistence type="predicted"/>
<protein>
    <submittedName>
        <fullName evidence="1">Uncharacterized protein</fullName>
    </submittedName>
</protein>
<sequence length="60" mass="6471">MGSGRCSQKAVGCCSYAGETVQTQPDPSTCPLKLKPVMEKSGVSDLILTMESYRNNESEK</sequence>
<evidence type="ECO:0000313" key="2">
    <source>
        <dbReference type="Proteomes" id="UP000836841"/>
    </source>
</evidence>
<dbReference type="AlphaFoldDB" id="A0AAU9RVH8"/>
<name>A0AAU9RVH8_THLAR</name>
<organism evidence="1 2">
    <name type="scientific">Thlaspi arvense</name>
    <name type="common">Field penny-cress</name>
    <dbReference type="NCBI Taxonomy" id="13288"/>
    <lineage>
        <taxon>Eukaryota</taxon>
        <taxon>Viridiplantae</taxon>
        <taxon>Streptophyta</taxon>
        <taxon>Embryophyta</taxon>
        <taxon>Tracheophyta</taxon>
        <taxon>Spermatophyta</taxon>
        <taxon>Magnoliopsida</taxon>
        <taxon>eudicotyledons</taxon>
        <taxon>Gunneridae</taxon>
        <taxon>Pentapetalae</taxon>
        <taxon>rosids</taxon>
        <taxon>malvids</taxon>
        <taxon>Brassicales</taxon>
        <taxon>Brassicaceae</taxon>
        <taxon>Thlaspideae</taxon>
        <taxon>Thlaspi</taxon>
    </lineage>
</organism>
<accession>A0AAU9RVH8</accession>
<evidence type="ECO:0000313" key="1">
    <source>
        <dbReference type="EMBL" id="CAH2052292.1"/>
    </source>
</evidence>
<keyword evidence="2" id="KW-1185">Reference proteome</keyword>
<dbReference type="Proteomes" id="UP000836841">
    <property type="component" value="Chromosome 3"/>
</dbReference>
<dbReference type="EMBL" id="OU466859">
    <property type="protein sequence ID" value="CAH2052292.1"/>
    <property type="molecule type" value="Genomic_DNA"/>
</dbReference>
<reference evidence="1 2" key="1">
    <citation type="submission" date="2022-03" db="EMBL/GenBank/DDBJ databases">
        <authorList>
            <person name="Nunn A."/>
            <person name="Chopra R."/>
            <person name="Nunn A."/>
            <person name="Contreras Garrido A."/>
        </authorList>
    </citation>
    <scope>NUCLEOTIDE SEQUENCE [LARGE SCALE GENOMIC DNA]</scope>
</reference>
<gene>
    <name evidence="1" type="ORF">TAV2_LOCUS10046</name>
</gene>